<proteinExistence type="predicted"/>
<dbReference type="AlphaFoldDB" id="A0A7X0VUS5"/>
<dbReference type="Proteomes" id="UP000564644">
    <property type="component" value="Unassembled WGS sequence"/>
</dbReference>
<protein>
    <submittedName>
        <fullName evidence="2">Uncharacterized protein</fullName>
    </submittedName>
</protein>
<keyword evidence="3" id="KW-1185">Reference proteome</keyword>
<sequence>MPEGERTSADEGSFSEAEAELAKRLTEGPMDGEAPEQEAVARLSPRWEVRIQSERDPVAEETTKYRKLAKEVDDRYDDR</sequence>
<evidence type="ECO:0000313" key="2">
    <source>
        <dbReference type="EMBL" id="MBB6731274.1"/>
    </source>
</evidence>
<reference evidence="2 3" key="1">
    <citation type="submission" date="2020-08" db="EMBL/GenBank/DDBJ databases">
        <title>Cohnella phylogeny.</title>
        <authorList>
            <person name="Dunlap C."/>
        </authorList>
    </citation>
    <scope>NUCLEOTIDE SEQUENCE [LARGE SCALE GENOMIC DNA]</scope>
    <source>
        <strain evidence="2 3">CBP 2801</strain>
    </source>
</reference>
<evidence type="ECO:0000313" key="3">
    <source>
        <dbReference type="Proteomes" id="UP000564644"/>
    </source>
</evidence>
<dbReference type="EMBL" id="JACJVO010000010">
    <property type="protein sequence ID" value="MBB6731274.1"/>
    <property type="molecule type" value="Genomic_DNA"/>
</dbReference>
<accession>A0A7X0VUS5</accession>
<gene>
    <name evidence="2" type="ORF">H7C18_10180</name>
</gene>
<comment type="caution">
    <text evidence="2">The sequence shown here is derived from an EMBL/GenBank/DDBJ whole genome shotgun (WGS) entry which is preliminary data.</text>
</comment>
<name>A0A7X0VUS5_9BACL</name>
<feature type="region of interest" description="Disordered" evidence="1">
    <location>
        <begin position="1"/>
        <end position="79"/>
    </location>
</feature>
<feature type="compositionally biased region" description="Basic and acidic residues" evidence="1">
    <location>
        <begin position="45"/>
        <end position="79"/>
    </location>
</feature>
<evidence type="ECO:0000256" key="1">
    <source>
        <dbReference type="SAM" id="MobiDB-lite"/>
    </source>
</evidence>
<organism evidence="2 3">
    <name type="scientific">Cohnella zeiphila</name>
    <dbReference type="NCBI Taxonomy" id="2761120"/>
    <lineage>
        <taxon>Bacteria</taxon>
        <taxon>Bacillati</taxon>
        <taxon>Bacillota</taxon>
        <taxon>Bacilli</taxon>
        <taxon>Bacillales</taxon>
        <taxon>Paenibacillaceae</taxon>
        <taxon>Cohnella</taxon>
    </lineage>
</organism>